<feature type="domain" description="Histidine kinase" evidence="9">
    <location>
        <begin position="362"/>
        <end position="566"/>
    </location>
</feature>
<name>A0ABR7RSU5_9PROT</name>
<comment type="catalytic activity">
    <reaction evidence="1">
        <text>ATP + protein L-histidine = ADP + protein N-phospho-L-histidine.</text>
        <dbReference type="EC" id="2.7.13.3"/>
    </reaction>
</comment>
<dbReference type="PANTHER" id="PTHR41523">
    <property type="entry name" value="TWO-COMPONENT SYSTEM SENSOR PROTEIN"/>
    <property type="match status" value="1"/>
</dbReference>
<comment type="caution">
    <text evidence="10">The sequence shown here is derived from an EMBL/GenBank/DDBJ whole genome shotgun (WGS) entry which is preliminary data.</text>
</comment>
<keyword evidence="8" id="KW-0472">Membrane</keyword>
<dbReference type="InterPro" id="IPR011495">
    <property type="entry name" value="Sig_transdc_His_kin_sub2_dim/P"/>
</dbReference>
<keyword evidence="6 10" id="KW-0418">Kinase</keyword>
<evidence type="ECO:0000256" key="1">
    <source>
        <dbReference type="ARBA" id="ARBA00000085"/>
    </source>
</evidence>
<dbReference type="Gene3D" id="3.30.450.20">
    <property type="entry name" value="PAS domain"/>
    <property type="match status" value="2"/>
</dbReference>
<keyword evidence="8" id="KW-1133">Transmembrane helix</keyword>
<keyword evidence="4" id="KW-0808">Transferase</keyword>
<dbReference type="SMART" id="SM00387">
    <property type="entry name" value="HATPase_c"/>
    <property type="match status" value="1"/>
</dbReference>
<feature type="transmembrane region" description="Helical" evidence="8">
    <location>
        <begin position="277"/>
        <end position="296"/>
    </location>
</feature>
<keyword evidence="3" id="KW-0597">Phosphoprotein</keyword>
<dbReference type="Pfam" id="PF02518">
    <property type="entry name" value="HATPase_c"/>
    <property type="match status" value="1"/>
</dbReference>
<evidence type="ECO:0000256" key="8">
    <source>
        <dbReference type="SAM" id="Phobius"/>
    </source>
</evidence>
<evidence type="ECO:0000256" key="6">
    <source>
        <dbReference type="ARBA" id="ARBA00022777"/>
    </source>
</evidence>
<gene>
    <name evidence="10" type="ORF">IBL26_20390</name>
</gene>
<keyword evidence="11" id="KW-1185">Reference proteome</keyword>
<evidence type="ECO:0000256" key="5">
    <source>
        <dbReference type="ARBA" id="ARBA00022741"/>
    </source>
</evidence>
<evidence type="ECO:0000256" key="3">
    <source>
        <dbReference type="ARBA" id="ARBA00022553"/>
    </source>
</evidence>
<keyword evidence="7" id="KW-0067">ATP-binding</keyword>
<dbReference type="EMBL" id="JACTVA010000048">
    <property type="protein sequence ID" value="MBC9209215.1"/>
    <property type="molecule type" value="Genomic_DNA"/>
</dbReference>
<evidence type="ECO:0000256" key="2">
    <source>
        <dbReference type="ARBA" id="ARBA00012438"/>
    </source>
</evidence>
<keyword evidence="5" id="KW-0547">Nucleotide-binding</keyword>
<evidence type="ECO:0000256" key="7">
    <source>
        <dbReference type="ARBA" id="ARBA00022840"/>
    </source>
</evidence>
<evidence type="ECO:0000259" key="9">
    <source>
        <dbReference type="PROSITE" id="PS50109"/>
    </source>
</evidence>
<dbReference type="PROSITE" id="PS50109">
    <property type="entry name" value="HIS_KIN"/>
    <property type="match status" value="1"/>
</dbReference>
<dbReference type="InterPro" id="IPR005467">
    <property type="entry name" value="His_kinase_dom"/>
</dbReference>
<reference evidence="10 11" key="1">
    <citation type="journal article" date="2013" name="Int. J. Syst. Evol. Microbiol.">
        <title>Roseomonas aerophila sp. nov., isolated from air.</title>
        <authorList>
            <person name="Kim S.J."/>
            <person name="Weon H.Y."/>
            <person name="Ahn J.H."/>
            <person name="Hong S.B."/>
            <person name="Seok S.J."/>
            <person name="Whang K.S."/>
            <person name="Kwon S.W."/>
        </authorList>
    </citation>
    <scope>NUCLEOTIDE SEQUENCE [LARGE SCALE GENOMIC DNA]</scope>
    <source>
        <strain evidence="10 11">NBRC 108923</strain>
    </source>
</reference>
<dbReference type="EC" id="2.7.13.3" evidence="2"/>
<dbReference type="PANTHER" id="PTHR41523:SF8">
    <property type="entry name" value="ETHYLENE RESPONSE SENSOR PROTEIN"/>
    <property type="match status" value="1"/>
</dbReference>
<dbReference type="InterPro" id="IPR004358">
    <property type="entry name" value="Sig_transdc_His_kin-like_C"/>
</dbReference>
<dbReference type="PRINTS" id="PR00344">
    <property type="entry name" value="BCTRLSENSOR"/>
</dbReference>
<accession>A0ABR7RSU5</accession>
<dbReference type="SUPFAM" id="SSF55874">
    <property type="entry name" value="ATPase domain of HSP90 chaperone/DNA topoisomerase II/histidine kinase"/>
    <property type="match status" value="1"/>
</dbReference>
<evidence type="ECO:0000313" key="11">
    <source>
        <dbReference type="Proteomes" id="UP000626026"/>
    </source>
</evidence>
<dbReference type="RefSeq" id="WP_187786355.1">
    <property type="nucleotide sequence ID" value="NZ_JACTVA010000048.1"/>
</dbReference>
<keyword evidence="8" id="KW-0812">Transmembrane</keyword>
<dbReference type="Proteomes" id="UP000626026">
    <property type="component" value="Unassembled WGS sequence"/>
</dbReference>
<dbReference type="Gene3D" id="3.30.565.10">
    <property type="entry name" value="Histidine kinase-like ATPase, C-terminal domain"/>
    <property type="match status" value="1"/>
</dbReference>
<dbReference type="InterPro" id="IPR003594">
    <property type="entry name" value="HATPase_dom"/>
</dbReference>
<dbReference type="CDD" id="cd18773">
    <property type="entry name" value="PDC1_HK_sensor"/>
    <property type="match status" value="1"/>
</dbReference>
<evidence type="ECO:0000313" key="10">
    <source>
        <dbReference type="EMBL" id="MBC9209215.1"/>
    </source>
</evidence>
<dbReference type="GO" id="GO:0016301">
    <property type="term" value="F:kinase activity"/>
    <property type="evidence" value="ECO:0007669"/>
    <property type="project" value="UniProtKB-KW"/>
</dbReference>
<dbReference type="Pfam" id="PF07568">
    <property type="entry name" value="HisKA_2"/>
    <property type="match status" value="1"/>
</dbReference>
<protein>
    <recommendedName>
        <fullName evidence="2">histidine kinase</fullName>
        <ecNumber evidence="2">2.7.13.3</ecNumber>
    </recommendedName>
</protein>
<dbReference type="InterPro" id="IPR036890">
    <property type="entry name" value="HATPase_C_sf"/>
</dbReference>
<organism evidence="10 11">
    <name type="scientific">Teichococcus aerophilus</name>
    <dbReference type="NCBI Taxonomy" id="1224513"/>
    <lineage>
        <taxon>Bacteria</taxon>
        <taxon>Pseudomonadati</taxon>
        <taxon>Pseudomonadota</taxon>
        <taxon>Alphaproteobacteria</taxon>
        <taxon>Acetobacterales</taxon>
        <taxon>Roseomonadaceae</taxon>
        <taxon>Roseomonas</taxon>
    </lineage>
</organism>
<proteinExistence type="predicted"/>
<sequence>MLLLLIVASIPVIGIAGANAILGYESERASGLRTVTLLGEVAAERHGAALSGMRELLQGVATSDVLVDAASPQCQRRLATLLGIHRNRYSNIWLLDGEGRMMCSGVPTDMARGNQEYVDLAQRAARAPVTEGAPPFVINRFKTGTLTNRPILTGAVPIIRNGRVEMIVAAGLLLDVFIRKESQSMAVTPDHVWLMDRQNTPLPLTGAEESDLPAAPLMTQLLALQANQALEGFSRGGGHFAYAISDLEQGLRLVVGLPTTEIRDNARSLLLRRALELAVFLLACLIVIVVGADIAIARPLRLLASRVRGWRPGLPFPGLPSRGEPEEVRALEQAFNDAAIAIAAREEQLNGALRQRDLLMAEIHHRVKNNLQIVASLLNLQAGRLRDPAARAEFSTARDRVQALATLHRHLYTNRTFEAIALRPFLEELSKQLFNALGEIPDRRIRLVVEAEDMEIVTDQAVSMALLVTEAVTNSIKHAFPDTRTGTITIAVRHDGVMTPEGEDEEFEAVILLVHDDGLGLGPHEEEQGIGMRLIQGFAQHLGGEIERQATPGAGTELRVRFPLRRREGDLSGRAMGNHQA</sequence>
<evidence type="ECO:0000256" key="4">
    <source>
        <dbReference type="ARBA" id="ARBA00022679"/>
    </source>
</evidence>